<evidence type="ECO:0000256" key="5">
    <source>
        <dbReference type="ARBA" id="ARBA00022692"/>
    </source>
</evidence>
<evidence type="ECO:0000256" key="6">
    <source>
        <dbReference type="ARBA" id="ARBA00022968"/>
    </source>
</evidence>
<dbReference type="EMBL" id="JAIWYP010000005">
    <property type="protein sequence ID" value="KAH3827155.1"/>
    <property type="molecule type" value="Genomic_DNA"/>
</dbReference>
<evidence type="ECO:0000256" key="3">
    <source>
        <dbReference type="ARBA" id="ARBA00022676"/>
    </source>
</evidence>
<dbReference type="PANTHER" id="PTHR19297:SF191">
    <property type="entry name" value="PROTEIN XYLOSYLTRANSFERASE"/>
    <property type="match status" value="1"/>
</dbReference>
<keyword evidence="8" id="KW-0472">Membrane</keyword>
<dbReference type="Pfam" id="PF02485">
    <property type="entry name" value="Branch"/>
    <property type="match status" value="1"/>
</dbReference>
<keyword evidence="5" id="KW-0812">Transmembrane</keyword>
<keyword evidence="3" id="KW-0328">Glycosyltransferase</keyword>
<evidence type="ECO:0000256" key="8">
    <source>
        <dbReference type="ARBA" id="ARBA00023136"/>
    </source>
</evidence>
<keyword evidence="9" id="KW-0325">Glycoprotein</keyword>
<gene>
    <name evidence="11" type="ORF">DPMN_129084</name>
</gene>
<evidence type="ECO:0000256" key="4">
    <source>
        <dbReference type="ARBA" id="ARBA00022679"/>
    </source>
</evidence>
<keyword evidence="6" id="KW-0735">Signal-anchor</keyword>
<evidence type="ECO:0000313" key="12">
    <source>
        <dbReference type="Proteomes" id="UP000828390"/>
    </source>
</evidence>
<proteinExistence type="inferred from homology"/>
<reference evidence="11" key="1">
    <citation type="journal article" date="2019" name="bioRxiv">
        <title>The Genome of the Zebra Mussel, Dreissena polymorpha: A Resource for Invasive Species Research.</title>
        <authorList>
            <person name="McCartney M.A."/>
            <person name="Auch B."/>
            <person name="Kono T."/>
            <person name="Mallez S."/>
            <person name="Zhang Y."/>
            <person name="Obille A."/>
            <person name="Becker A."/>
            <person name="Abrahante J.E."/>
            <person name="Garbe J."/>
            <person name="Badalamenti J.P."/>
            <person name="Herman A."/>
            <person name="Mangelson H."/>
            <person name="Liachko I."/>
            <person name="Sullivan S."/>
            <person name="Sone E.D."/>
            <person name="Koren S."/>
            <person name="Silverstein K.A.T."/>
            <person name="Beckman K.B."/>
            <person name="Gohl D.M."/>
        </authorList>
    </citation>
    <scope>NUCLEOTIDE SEQUENCE</scope>
    <source>
        <strain evidence="11">Duluth1</strain>
        <tissue evidence="11">Whole animal</tissue>
    </source>
</reference>
<dbReference type="InterPro" id="IPR003406">
    <property type="entry name" value="Glyco_trans_14"/>
</dbReference>
<keyword evidence="4" id="KW-0808">Transferase</keyword>
<accession>A0A9D4H231</accession>
<reference evidence="11" key="2">
    <citation type="submission" date="2020-11" db="EMBL/GenBank/DDBJ databases">
        <authorList>
            <person name="McCartney M.A."/>
            <person name="Auch B."/>
            <person name="Kono T."/>
            <person name="Mallez S."/>
            <person name="Becker A."/>
            <person name="Gohl D.M."/>
            <person name="Silverstein K.A.T."/>
            <person name="Koren S."/>
            <person name="Bechman K.B."/>
            <person name="Herman A."/>
            <person name="Abrahante J.E."/>
            <person name="Garbe J."/>
        </authorList>
    </citation>
    <scope>NUCLEOTIDE SEQUENCE</scope>
    <source>
        <strain evidence="11">Duluth1</strain>
        <tissue evidence="11">Whole animal</tissue>
    </source>
</reference>
<protein>
    <recommendedName>
        <fullName evidence="13">Beta-1,3-galactosyl-O-glycosyl-glycoprotein beta-1,6-N-acetylglucosaminyltransferase</fullName>
    </recommendedName>
</protein>
<evidence type="ECO:0000313" key="11">
    <source>
        <dbReference type="EMBL" id="KAH3827155.1"/>
    </source>
</evidence>
<comment type="caution">
    <text evidence="11">The sequence shown here is derived from an EMBL/GenBank/DDBJ whole genome shotgun (WGS) entry which is preliminary data.</text>
</comment>
<evidence type="ECO:0000256" key="9">
    <source>
        <dbReference type="ARBA" id="ARBA00023180"/>
    </source>
</evidence>
<dbReference type="GO" id="GO:0008375">
    <property type="term" value="F:acetylglucosaminyltransferase activity"/>
    <property type="evidence" value="ECO:0007669"/>
    <property type="project" value="TreeGrafter"/>
</dbReference>
<comment type="pathway">
    <text evidence="2">Protein modification; protein glycosylation.</text>
</comment>
<dbReference type="GO" id="GO:0016020">
    <property type="term" value="C:membrane"/>
    <property type="evidence" value="ECO:0007669"/>
    <property type="project" value="UniProtKB-SubCell"/>
</dbReference>
<keyword evidence="12" id="KW-1185">Reference proteome</keyword>
<comment type="similarity">
    <text evidence="10">Belongs to the glycosyltransferase 14 family.</text>
</comment>
<evidence type="ECO:0000256" key="1">
    <source>
        <dbReference type="ARBA" id="ARBA00004606"/>
    </source>
</evidence>
<sequence length="334" mass="38687">MCFILLYFPFKMSVFEAYDNYNKIIMHYKQNVISRGNNRLKGYNPNGLIISTQGPVRRTEATWQNTTYAAERKSGYVDTTKESVSTGKILTFSFDEVRDLYSQLQQTRSRHNMINCSKIVIDGDLLELSKAQQTMKESARPALDVTFFKNISNCGHFKKQRGYITHQLSEKESNFPIAFSLIVYKDIEQVERLLRAIFRPQNMYCVHIDLKATTDFIIAINTITKCFENVFIAPELLNVTWGTFSVLEAEMVCLRKLLNFKKWKYFINLTGQEFPLKTNKELVEILEALDGANVVDGTLLRPSMYDFHRWTLARKPPPHKIRPVKGSVHVAINR</sequence>
<keyword evidence="7" id="KW-1133">Transmembrane helix</keyword>
<dbReference type="Proteomes" id="UP000828390">
    <property type="component" value="Unassembled WGS sequence"/>
</dbReference>
<dbReference type="AlphaFoldDB" id="A0A9D4H231"/>
<evidence type="ECO:0008006" key="13">
    <source>
        <dbReference type="Google" id="ProtNLM"/>
    </source>
</evidence>
<organism evidence="11 12">
    <name type="scientific">Dreissena polymorpha</name>
    <name type="common">Zebra mussel</name>
    <name type="synonym">Mytilus polymorpha</name>
    <dbReference type="NCBI Taxonomy" id="45954"/>
    <lineage>
        <taxon>Eukaryota</taxon>
        <taxon>Metazoa</taxon>
        <taxon>Spiralia</taxon>
        <taxon>Lophotrochozoa</taxon>
        <taxon>Mollusca</taxon>
        <taxon>Bivalvia</taxon>
        <taxon>Autobranchia</taxon>
        <taxon>Heteroconchia</taxon>
        <taxon>Euheterodonta</taxon>
        <taxon>Imparidentia</taxon>
        <taxon>Neoheterodontei</taxon>
        <taxon>Myida</taxon>
        <taxon>Dreissenoidea</taxon>
        <taxon>Dreissenidae</taxon>
        <taxon>Dreissena</taxon>
    </lineage>
</organism>
<evidence type="ECO:0000256" key="2">
    <source>
        <dbReference type="ARBA" id="ARBA00004922"/>
    </source>
</evidence>
<dbReference type="PANTHER" id="PTHR19297">
    <property type="entry name" value="GLYCOSYLTRANSFERASE 14 FAMILY MEMBER"/>
    <property type="match status" value="1"/>
</dbReference>
<comment type="subcellular location">
    <subcellularLocation>
        <location evidence="1">Membrane</location>
        <topology evidence="1">Single-pass type II membrane protein</topology>
    </subcellularLocation>
</comment>
<evidence type="ECO:0000256" key="10">
    <source>
        <dbReference type="ARBA" id="ARBA00038150"/>
    </source>
</evidence>
<name>A0A9D4H231_DREPO</name>
<evidence type="ECO:0000256" key="7">
    <source>
        <dbReference type="ARBA" id="ARBA00022989"/>
    </source>
</evidence>